<reference evidence="2" key="1">
    <citation type="journal article" date="2019" name="Int. J. Syst. Evol. Microbiol.">
        <title>The Global Catalogue of Microorganisms (GCM) 10K type strain sequencing project: providing services to taxonomists for standard genome sequencing and annotation.</title>
        <authorList>
            <consortium name="The Broad Institute Genomics Platform"/>
            <consortium name="The Broad Institute Genome Sequencing Center for Infectious Disease"/>
            <person name="Wu L."/>
            <person name="Ma J."/>
        </authorList>
    </citation>
    <scope>NUCLEOTIDE SEQUENCE [LARGE SCALE GENOMIC DNA]</scope>
    <source>
        <strain evidence="2">CGMCC 1.16275</strain>
    </source>
</reference>
<dbReference type="Proteomes" id="UP001596456">
    <property type="component" value="Unassembled WGS sequence"/>
</dbReference>
<sequence>MPYLIRDSRDETHPEFEGWLASPIWVGYTWSRKAGLAKRFDTLAEATRIARTLNAARRSVVVVEVQG</sequence>
<comment type="caution">
    <text evidence="1">The sequence shown here is derived from an EMBL/GenBank/DDBJ whole genome shotgun (WGS) entry which is preliminary data.</text>
</comment>
<organism evidence="1 2">
    <name type="scientific">Rhodocista pekingensis</name>
    <dbReference type="NCBI Taxonomy" id="201185"/>
    <lineage>
        <taxon>Bacteria</taxon>
        <taxon>Pseudomonadati</taxon>
        <taxon>Pseudomonadota</taxon>
        <taxon>Alphaproteobacteria</taxon>
        <taxon>Rhodospirillales</taxon>
        <taxon>Azospirillaceae</taxon>
        <taxon>Rhodocista</taxon>
    </lineage>
</organism>
<gene>
    <name evidence="1" type="ORF">ACFQPS_11365</name>
</gene>
<accession>A0ABW2KXP2</accession>
<dbReference type="EMBL" id="JBHTCM010000010">
    <property type="protein sequence ID" value="MFC7333765.1"/>
    <property type="molecule type" value="Genomic_DNA"/>
</dbReference>
<evidence type="ECO:0000313" key="1">
    <source>
        <dbReference type="EMBL" id="MFC7333765.1"/>
    </source>
</evidence>
<evidence type="ECO:0000313" key="2">
    <source>
        <dbReference type="Proteomes" id="UP001596456"/>
    </source>
</evidence>
<dbReference type="RefSeq" id="WP_377359050.1">
    <property type="nucleotide sequence ID" value="NZ_JBHTCM010000010.1"/>
</dbReference>
<keyword evidence="2" id="KW-1185">Reference proteome</keyword>
<protein>
    <submittedName>
        <fullName evidence="1">Uncharacterized protein</fullName>
    </submittedName>
</protein>
<proteinExistence type="predicted"/>
<name>A0ABW2KXP2_9PROT</name>